<evidence type="ECO:0000256" key="5">
    <source>
        <dbReference type="ARBA" id="ARBA00023136"/>
    </source>
</evidence>
<dbReference type="AlphaFoldDB" id="A0A517ZW32"/>
<feature type="transmembrane region" description="Helical" evidence="6">
    <location>
        <begin position="66"/>
        <end position="86"/>
    </location>
</feature>
<protein>
    <submittedName>
        <fullName evidence="7">HflBKC-binding inner membrane protein</fullName>
    </submittedName>
</protein>
<evidence type="ECO:0000256" key="6">
    <source>
        <dbReference type="RuleBase" id="RU004379"/>
    </source>
</evidence>
<feature type="transmembrane region" description="Helical" evidence="6">
    <location>
        <begin position="133"/>
        <end position="150"/>
    </location>
</feature>
<dbReference type="RefSeq" id="WP_145379178.1">
    <property type="nucleotide sequence ID" value="NZ_CP036276.1"/>
</dbReference>
<evidence type="ECO:0000313" key="8">
    <source>
        <dbReference type="Proteomes" id="UP000319383"/>
    </source>
</evidence>
<feature type="transmembrane region" description="Helical" evidence="6">
    <location>
        <begin position="216"/>
        <end position="235"/>
    </location>
</feature>
<keyword evidence="3 6" id="KW-0812">Transmembrane</keyword>
<evidence type="ECO:0000256" key="3">
    <source>
        <dbReference type="ARBA" id="ARBA00022692"/>
    </source>
</evidence>
<dbReference type="InterPro" id="IPR006214">
    <property type="entry name" value="Bax_inhibitor_1-related"/>
</dbReference>
<comment type="similarity">
    <text evidence="2 6">Belongs to the BI1 family.</text>
</comment>
<evidence type="ECO:0000256" key="1">
    <source>
        <dbReference type="ARBA" id="ARBA00004141"/>
    </source>
</evidence>
<proteinExistence type="inferred from homology"/>
<dbReference type="Pfam" id="PF01027">
    <property type="entry name" value="Bax1-I"/>
    <property type="match status" value="1"/>
</dbReference>
<feature type="transmembrane region" description="Helical" evidence="6">
    <location>
        <begin position="157"/>
        <end position="179"/>
    </location>
</feature>
<reference evidence="7 8" key="1">
    <citation type="submission" date="2019-02" db="EMBL/GenBank/DDBJ databases">
        <title>Deep-cultivation of Planctomycetes and their phenomic and genomic characterization uncovers novel biology.</title>
        <authorList>
            <person name="Wiegand S."/>
            <person name="Jogler M."/>
            <person name="Boedeker C."/>
            <person name="Pinto D."/>
            <person name="Vollmers J."/>
            <person name="Rivas-Marin E."/>
            <person name="Kohn T."/>
            <person name="Peeters S.H."/>
            <person name="Heuer A."/>
            <person name="Rast P."/>
            <person name="Oberbeckmann S."/>
            <person name="Bunk B."/>
            <person name="Jeske O."/>
            <person name="Meyerdierks A."/>
            <person name="Storesund J.E."/>
            <person name="Kallscheuer N."/>
            <person name="Luecker S."/>
            <person name="Lage O.M."/>
            <person name="Pohl T."/>
            <person name="Merkel B.J."/>
            <person name="Hornburger P."/>
            <person name="Mueller R.-W."/>
            <person name="Bruemmer F."/>
            <person name="Labrenz M."/>
            <person name="Spormann A.M."/>
            <person name="Op den Camp H."/>
            <person name="Overmann J."/>
            <person name="Amann R."/>
            <person name="Jetten M.S.M."/>
            <person name="Mascher T."/>
            <person name="Medema M.H."/>
            <person name="Devos D.P."/>
            <person name="Kaster A.-K."/>
            <person name="Ovreas L."/>
            <person name="Rohde M."/>
            <person name="Galperin M.Y."/>
            <person name="Jogler C."/>
        </authorList>
    </citation>
    <scope>NUCLEOTIDE SEQUENCE [LARGE SCALE GENOMIC DNA]</scope>
    <source>
        <strain evidence="7 8">Mal52</strain>
    </source>
</reference>
<comment type="subcellular location">
    <subcellularLocation>
        <location evidence="1">Membrane</location>
        <topology evidence="1">Multi-pass membrane protein</topology>
    </subcellularLocation>
</comment>
<feature type="transmembrane region" description="Helical" evidence="6">
    <location>
        <begin position="185"/>
        <end position="204"/>
    </location>
</feature>
<dbReference type="KEGG" id="sdyn:Mal52_52100"/>
<keyword evidence="5 6" id="KW-0472">Membrane</keyword>
<sequence length="242" mass="26638">MNQSDDFAPRPHYDVNDLFAADAADDARAKFLRLTYSHLMLAILAFIGLTYVFLHTQFILEPMIRMIQGGQWFIVLIAFIAVSWIADRWARSDTSIGMQYLGLALYTVAEAIIFVPLLYIAQVTAGPDVIPTAAGLTMLATAVLTAVVFITGKDFSFLRTLLIVLSFTLLAAFGASVFFGLNMPVTLFAGIGVVLGSGMVLYSTSNVLHHYRTDQYVAASLSLFAAIALLFWYILQLVMSRD</sequence>
<dbReference type="PANTHER" id="PTHR23291">
    <property type="entry name" value="BAX INHIBITOR-RELATED"/>
    <property type="match status" value="1"/>
</dbReference>
<feature type="transmembrane region" description="Helical" evidence="6">
    <location>
        <begin position="98"/>
        <end position="121"/>
    </location>
</feature>
<dbReference type="GO" id="GO:0005886">
    <property type="term" value="C:plasma membrane"/>
    <property type="evidence" value="ECO:0007669"/>
    <property type="project" value="TreeGrafter"/>
</dbReference>
<organism evidence="7 8">
    <name type="scientific">Symmachiella dynata</name>
    <dbReference type="NCBI Taxonomy" id="2527995"/>
    <lineage>
        <taxon>Bacteria</taxon>
        <taxon>Pseudomonadati</taxon>
        <taxon>Planctomycetota</taxon>
        <taxon>Planctomycetia</taxon>
        <taxon>Planctomycetales</taxon>
        <taxon>Planctomycetaceae</taxon>
        <taxon>Symmachiella</taxon>
    </lineage>
</organism>
<name>A0A517ZW32_9PLAN</name>
<accession>A0A517ZW32</accession>
<gene>
    <name evidence="7" type="ORF">Mal52_52100</name>
</gene>
<dbReference type="Proteomes" id="UP000319383">
    <property type="component" value="Chromosome"/>
</dbReference>
<dbReference type="EMBL" id="CP036276">
    <property type="protein sequence ID" value="QDU46688.1"/>
    <property type="molecule type" value="Genomic_DNA"/>
</dbReference>
<evidence type="ECO:0000256" key="4">
    <source>
        <dbReference type="ARBA" id="ARBA00022989"/>
    </source>
</evidence>
<keyword evidence="8" id="KW-1185">Reference proteome</keyword>
<evidence type="ECO:0000256" key="2">
    <source>
        <dbReference type="ARBA" id="ARBA00010350"/>
    </source>
</evidence>
<feature type="transmembrane region" description="Helical" evidence="6">
    <location>
        <begin position="39"/>
        <end position="60"/>
    </location>
</feature>
<evidence type="ECO:0000313" key="7">
    <source>
        <dbReference type="EMBL" id="QDU46688.1"/>
    </source>
</evidence>
<dbReference type="PANTHER" id="PTHR23291:SF50">
    <property type="entry name" value="PROTEIN LIFEGUARD 4"/>
    <property type="match status" value="1"/>
</dbReference>
<keyword evidence="4 6" id="KW-1133">Transmembrane helix</keyword>